<evidence type="ECO:0000313" key="3">
    <source>
        <dbReference type="WBParaSite" id="HCON_00008890-00001"/>
    </source>
</evidence>
<sequence length="310" mass="36181">ILSIAFCMTRSLFLRRPWVIIQKCLFFVMRKKKLLVGAVLLIGALNTFYYYLDGHLIRFTSVTATVKIAIVTVLEAKGDRAKYQTAMTTMECYAIRHNYFYVLLTSSDYRENCTQKDISFRRHCLVAMELDSFDWILFVDADIGVVNENTKLEKFLDPDKDIIFFKRFFNHEITAGSYLVKQSAFSKRFLHGWANYEFSLPKSFHGKDNGALHMWIIKQAPSPGMEECEELWNAARDFTTLSFYTVCCRQILQKTISPHIKVLEKGQAWARDGWLTNSHWNPEIDFMFHARKEADKKQFGKEDIGQDLTH</sequence>
<evidence type="ECO:0000313" key="2">
    <source>
        <dbReference type="Proteomes" id="UP000025227"/>
    </source>
</evidence>
<reference evidence="3" key="1">
    <citation type="submission" date="2020-12" db="UniProtKB">
        <authorList>
            <consortium name="WormBaseParasite"/>
        </authorList>
    </citation>
    <scope>IDENTIFICATION</scope>
    <source>
        <strain evidence="3">MHco3</strain>
    </source>
</reference>
<dbReference type="PANTHER" id="PTHR31562:SF4">
    <property type="entry name" value="DUF268 DOMAIN-CONTAINING PROTEIN-RELATED"/>
    <property type="match status" value="1"/>
</dbReference>
<dbReference type="Proteomes" id="UP000025227">
    <property type="component" value="Unplaced"/>
</dbReference>
<keyword evidence="1" id="KW-1133">Transmembrane helix</keyword>
<organism evidence="2 3">
    <name type="scientific">Haemonchus contortus</name>
    <name type="common">Barber pole worm</name>
    <dbReference type="NCBI Taxonomy" id="6289"/>
    <lineage>
        <taxon>Eukaryota</taxon>
        <taxon>Metazoa</taxon>
        <taxon>Ecdysozoa</taxon>
        <taxon>Nematoda</taxon>
        <taxon>Chromadorea</taxon>
        <taxon>Rhabditida</taxon>
        <taxon>Rhabditina</taxon>
        <taxon>Rhabditomorpha</taxon>
        <taxon>Strongyloidea</taxon>
        <taxon>Trichostrongylidae</taxon>
        <taxon>Haemonchus</taxon>
    </lineage>
</organism>
<dbReference type="AlphaFoldDB" id="A0A7I4XUP7"/>
<accession>A0A7I4XUP7</accession>
<name>A0A7I4XUP7_HAECO</name>
<keyword evidence="1" id="KW-0472">Membrane</keyword>
<feature type="transmembrane region" description="Helical" evidence="1">
    <location>
        <begin position="34"/>
        <end position="52"/>
    </location>
</feature>
<evidence type="ECO:0000256" key="1">
    <source>
        <dbReference type="SAM" id="Phobius"/>
    </source>
</evidence>
<dbReference type="WBParaSite" id="HCON_00008890-00001">
    <property type="protein sequence ID" value="HCON_00008890-00001"/>
    <property type="gene ID" value="HCON_00008890"/>
</dbReference>
<protein>
    <submittedName>
        <fullName evidence="3">Nucleotid_trans domain-containing protein</fullName>
    </submittedName>
</protein>
<dbReference type="Gene3D" id="3.90.550.10">
    <property type="entry name" value="Spore Coat Polysaccharide Biosynthesis Protein SpsA, Chain A"/>
    <property type="match status" value="1"/>
</dbReference>
<dbReference type="PANTHER" id="PTHR31562">
    <property type="entry name" value="PROTEIN CBG18972"/>
    <property type="match status" value="1"/>
</dbReference>
<dbReference type="InterPro" id="IPR029044">
    <property type="entry name" value="Nucleotide-diphossugar_trans"/>
</dbReference>
<keyword evidence="2" id="KW-1185">Reference proteome</keyword>
<dbReference type="OrthoDB" id="407658at2759"/>
<dbReference type="SUPFAM" id="SSF53448">
    <property type="entry name" value="Nucleotide-diphospho-sugar transferases"/>
    <property type="match status" value="1"/>
</dbReference>
<proteinExistence type="predicted"/>
<dbReference type="Pfam" id="PF03314">
    <property type="entry name" value="DUF273"/>
    <property type="match status" value="1"/>
</dbReference>
<keyword evidence="1" id="KW-0812">Transmembrane</keyword>
<dbReference type="OMA" id="ACIRSVI"/>
<dbReference type="InterPro" id="IPR004988">
    <property type="entry name" value="DUF273"/>
</dbReference>